<accession>A0A545UA69</accession>
<dbReference type="RefSeq" id="WP_142932284.1">
    <property type="nucleotide sequence ID" value="NZ_ML660166.1"/>
</dbReference>
<evidence type="ECO:0000313" key="3">
    <source>
        <dbReference type="Proteomes" id="UP000315439"/>
    </source>
</evidence>
<dbReference type="Gene3D" id="3.40.50.1110">
    <property type="entry name" value="SGNH hydrolase"/>
    <property type="match status" value="1"/>
</dbReference>
<reference evidence="2 3" key="1">
    <citation type="submission" date="2019-07" db="EMBL/GenBank/DDBJ databases">
        <title>Draft genome for Aliikangiella sp. M105.</title>
        <authorList>
            <person name="Wang G."/>
        </authorList>
    </citation>
    <scope>NUCLEOTIDE SEQUENCE [LARGE SCALE GENOMIC DNA]</scope>
    <source>
        <strain evidence="2 3">M105</strain>
    </source>
</reference>
<dbReference type="SUPFAM" id="SSF52266">
    <property type="entry name" value="SGNH hydrolase"/>
    <property type="match status" value="1"/>
</dbReference>
<dbReference type="GO" id="GO:0004622">
    <property type="term" value="F:phosphatidylcholine lysophospholipase activity"/>
    <property type="evidence" value="ECO:0007669"/>
    <property type="project" value="TreeGrafter"/>
</dbReference>
<protein>
    <submittedName>
        <fullName evidence="2">SGNH/GDSL hydrolase family protein</fullName>
    </submittedName>
</protein>
<gene>
    <name evidence="2" type="ORF">FLL46_15680</name>
</gene>
<organism evidence="2 3">
    <name type="scientific">Aliikangiella coralliicola</name>
    <dbReference type="NCBI Taxonomy" id="2592383"/>
    <lineage>
        <taxon>Bacteria</taxon>
        <taxon>Pseudomonadati</taxon>
        <taxon>Pseudomonadota</taxon>
        <taxon>Gammaproteobacteria</taxon>
        <taxon>Oceanospirillales</taxon>
        <taxon>Pleioneaceae</taxon>
        <taxon>Aliikangiella</taxon>
    </lineage>
</organism>
<dbReference type="PANTHER" id="PTHR30383">
    <property type="entry name" value="THIOESTERASE 1/PROTEASE 1/LYSOPHOSPHOLIPASE L1"/>
    <property type="match status" value="1"/>
</dbReference>
<feature type="domain" description="SGNH hydrolase-type esterase" evidence="1">
    <location>
        <begin position="6"/>
        <end position="195"/>
    </location>
</feature>
<dbReference type="PANTHER" id="PTHR30383:SF5">
    <property type="entry name" value="SGNH HYDROLASE-TYPE ESTERASE DOMAIN-CONTAINING PROTEIN"/>
    <property type="match status" value="1"/>
</dbReference>
<comment type="caution">
    <text evidence="2">The sequence shown here is derived from an EMBL/GenBank/DDBJ whole genome shotgun (WGS) entry which is preliminary data.</text>
</comment>
<dbReference type="OrthoDB" id="164654at2"/>
<dbReference type="AlphaFoldDB" id="A0A545UA69"/>
<evidence type="ECO:0000259" key="1">
    <source>
        <dbReference type="Pfam" id="PF13472"/>
    </source>
</evidence>
<dbReference type="Proteomes" id="UP000315439">
    <property type="component" value="Unassembled WGS sequence"/>
</dbReference>
<name>A0A545UA69_9GAMM</name>
<dbReference type="Pfam" id="PF13472">
    <property type="entry name" value="Lipase_GDSL_2"/>
    <property type="match status" value="1"/>
</dbReference>
<dbReference type="InterPro" id="IPR051532">
    <property type="entry name" value="Ester_Hydrolysis_Enzymes"/>
</dbReference>
<dbReference type="EMBL" id="VIKS01000010">
    <property type="protein sequence ID" value="TQV86361.1"/>
    <property type="molecule type" value="Genomic_DNA"/>
</dbReference>
<dbReference type="InterPro" id="IPR036514">
    <property type="entry name" value="SGNH_hydro_sf"/>
</dbReference>
<dbReference type="InterPro" id="IPR013830">
    <property type="entry name" value="SGNH_hydro"/>
</dbReference>
<proteinExistence type="predicted"/>
<keyword evidence="3" id="KW-1185">Reference proteome</keyword>
<keyword evidence="2" id="KW-0378">Hydrolase</keyword>
<evidence type="ECO:0000313" key="2">
    <source>
        <dbReference type="EMBL" id="TQV86361.1"/>
    </source>
</evidence>
<sequence>MVNILCFGDSIVFGECDQNYGGWVDRLKKGYIEQYADSLKQEVFLYNLGIGGETTDGLVKRFSVELKARKIGKQKTLVIFAYGANDIVVHKNKNIVPANYFIRNLTDAISTAKLEDCKVLILSLLPISNTIEGKVNQHDKLRYDLDIQQYNLILEKISVETESEFLNLYSPFNQNDKESLLSGDGVHPNSKGHALVSQLVREKLIQMLPAYH</sequence>